<keyword evidence="2" id="KW-0472">Membrane</keyword>
<accession>A0A9D2MJH8</accession>
<dbReference type="Proteomes" id="UP000823877">
    <property type="component" value="Unassembled WGS sequence"/>
</dbReference>
<evidence type="ECO:0000313" key="5">
    <source>
        <dbReference type="Proteomes" id="UP000823877"/>
    </source>
</evidence>
<feature type="transmembrane region" description="Helical" evidence="2">
    <location>
        <begin position="74"/>
        <end position="93"/>
    </location>
</feature>
<dbReference type="Pfam" id="PF18692">
    <property type="entry name" value="DUF5640"/>
    <property type="match status" value="1"/>
</dbReference>
<feature type="compositionally biased region" description="Low complexity" evidence="1">
    <location>
        <begin position="228"/>
        <end position="241"/>
    </location>
</feature>
<feature type="domain" description="DUF5640" evidence="3">
    <location>
        <begin position="112"/>
        <end position="185"/>
    </location>
</feature>
<organism evidence="4 5">
    <name type="scientific">Candidatus Eubacterium faecale</name>
    <dbReference type="NCBI Taxonomy" id="2838568"/>
    <lineage>
        <taxon>Bacteria</taxon>
        <taxon>Bacillati</taxon>
        <taxon>Bacillota</taxon>
        <taxon>Clostridia</taxon>
        <taxon>Eubacteriales</taxon>
        <taxon>Eubacteriaceae</taxon>
        <taxon>Eubacterium</taxon>
    </lineage>
</organism>
<reference evidence="4" key="1">
    <citation type="journal article" date="2021" name="PeerJ">
        <title>Extensive microbial diversity within the chicken gut microbiome revealed by metagenomics and culture.</title>
        <authorList>
            <person name="Gilroy R."/>
            <person name="Ravi A."/>
            <person name="Getino M."/>
            <person name="Pursley I."/>
            <person name="Horton D.L."/>
            <person name="Alikhan N.F."/>
            <person name="Baker D."/>
            <person name="Gharbi K."/>
            <person name="Hall N."/>
            <person name="Watson M."/>
            <person name="Adriaenssens E.M."/>
            <person name="Foster-Nyarko E."/>
            <person name="Jarju S."/>
            <person name="Secka A."/>
            <person name="Antonio M."/>
            <person name="Oren A."/>
            <person name="Chaudhuri R.R."/>
            <person name="La Ragione R."/>
            <person name="Hildebrand F."/>
            <person name="Pallen M.J."/>
        </authorList>
    </citation>
    <scope>NUCLEOTIDE SEQUENCE</scope>
    <source>
        <strain evidence="4">CHK188-16595</strain>
    </source>
</reference>
<evidence type="ECO:0000313" key="4">
    <source>
        <dbReference type="EMBL" id="HJB75245.1"/>
    </source>
</evidence>
<evidence type="ECO:0000259" key="3">
    <source>
        <dbReference type="Pfam" id="PF18692"/>
    </source>
</evidence>
<evidence type="ECO:0000256" key="2">
    <source>
        <dbReference type="SAM" id="Phobius"/>
    </source>
</evidence>
<dbReference type="InterPro" id="IPR040984">
    <property type="entry name" value="DUF5640"/>
</dbReference>
<proteinExistence type="predicted"/>
<comment type="caution">
    <text evidence="4">The sequence shown here is derived from an EMBL/GenBank/DDBJ whole genome shotgun (WGS) entry which is preliminary data.</text>
</comment>
<keyword evidence="2" id="KW-0812">Transmembrane</keyword>
<dbReference type="AlphaFoldDB" id="A0A9D2MJH8"/>
<feature type="region of interest" description="Disordered" evidence="1">
    <location>
        <begin position="219"/>
        <end position="241"/>
    </location>
</feature>
<evidence type="ECO:0000256" key="1">
    <source>
        <dbReference type="SAM" id="MobiDB-lite"/>
    </source>
</evidence>
<sequence length="241" mass="26266">MSNKDFDEKDLMKDIDELDQTAESKKDTVALDHEDQDTVSLDKTTVSSGLSDADPSVLTASKAKGKKVFTTKQVVLLVVIAVLAVLAIGTVVICSVANVNPVAYIAGEMSKDKLVNKWQSQTAPGLSAYEFFDDGTYTSYLSTYSFDGEYEVEGDKLILKNPNSNQNVIYKYSIVGDTLTLTLTDSNGTEMDGREPNKFDRVDSFNQKSIQDIIDEYRASAAEEESQTAESTSAESTSAAQ</sequence>
<gene>
    <name evidence="4" type="ORF">IAA37_06185</name>
</gene>
<name>A0A9D2MJH8_9FIRM</name>
<dbReference type="EMBL" id="DWXN01000012">
    <property type="protein sequence ID" value="HJB75245.1"/>
    <property type="molecule type" value="Genomic_DNA"/>
</dbReference>
<keyword evidence="2" id="KW-1133">Transmembrane helix</keyword>
<reference evidence="4" key="2">
    <citation type="submission" date="2021-04" db="EMBL/GenBank/DDBJ databases">
        <authorList>
            <person name="Gilroy R."/>
        </authorList>
    </citation>
    <scope>NUCLEOTIDE SEQUENCE</scope>
    <source>
        <strain evidence="4">CHK188-16595</strain>
    </source>
</reference>
<protein>
    <recommendedName>
        <fullName evidence="3">DUF5640 domain-containing protein</fullName>
    </recommendedName>
</protein>